<gene>
    <name evidence="4" type="ORF">SAMN05192570_0814</name>
</gene>
<proteinExistence type="predicted"/>
<dbReference type="RefSeq" id="WP_245777114.1">
    <property type="nucleotide sequence ID" value="NZ_FOZV01000001.1"/>
</dbReference>
<sequence length="694" mass="72267">MTKHHSAAHDDETWRGLFRRWHAGEPAARLIAEAGVAADTFHVHARRLGMRRKDLPPAHPGRRAVPAFEDRSDDWRHPNSRLTEGAWRALFRLRDAGVPDVVLAVRFGVHVTTICSQAKARGLSRDAAGVARDPAAAAAALADAATRAGLAAGAGEGRMEGVGEGVGEGVAAAVAAAYAVAIDPDDPAATRAAFNASIAAAAAEADFTAVAAICAAKEKVERAVLAGFGAAPLHHPSPAAPDGPPPPEGEDGAAGPSLVLRAAQRAPAGDWATWLFLGGRGAGKTLAGAMWLADMAEAVGPGGRLALIGPTLHDVREVMIEGASGLRSLPRWGAGARPVYEPTRRRLTFPNGATAWAFSAEDPDSLRGPQFQAAWADEFCAWRAGGEVLALLRMGLRLPLRPLHHPSDGPPPPAGEECAPRLCVTTTPRPTAALRRLRGEASCVETHAGTRDNAAHLAPGFLAGLEALYGGTRRAAQELDGQVVELDGALFTAEMLARARLPSGSSSLKGGSPWDRVVVAVDPCVTAGGDACGIVVAGRTGDRAVVLADRSARGLSPEGWARRAVRAAEEFGARAIVAEVNQGGDLVRSVLVAAGSRVKLRAVRATRGKRVRAEPVAALYEQGRVTHAGAFVQLEEELMALGGPDEAGESLDRADALVWAITDLLIDRTGAGPGPRIRVLDWTAPPSGISARLW</sequence>
<reference evidence="5" key="1">
    <citation type="submission" date="2016-10" db="EMBL/GenBank/DDBJ databases">
        <authorList>
            <person name="Varghese N."/>
            <person name="Submissions S."/>
        </authorList>
    </citation>
    <scope>NUCLEOTIDE SEQUENCE [LARGE SCALE GENOMIC DNA]</scope>
    <source>
        <strain evidence="5">CGMCC 1.10683</strain>
    </source>
</reference>
<evidence type="ECO:0000256" key="1">
    <source>
        <dbReference type="ARBA" id="ARBA00022612"/>
    </source>
</evidence>
<dbReference type="Gene3D" id="3.30.420.240">
    <property type="match status" value="1"/>
</dbReference>
<keyword evidence="5" id="KW-1185">Reference proteome</keyword>
<protein>
    <submittedName>
        <fullName evidence="4">Large terminase phage packaging protein</fullName>
    </submittedName>
</protein>
<evidence type="ECO:0000313" key="4">
    <source>
        <dbReference type="EMBL" id="SFS34880.1"/>
    </source>
</evidence>
<dbReference type="Proteomes" id="UP000198788">
    <property type="component" value="Unassembled WGS sequence"/>
</dbReference>
<dbReference type="InterPro" id="IPR027417">
    <property type="entry name" value="P-loop_NTPase"/>
</dbReference>
<dbReference type="EMBL" id="FOZV01000001">
    <property type="protein sequence ID" value="SFS34880.1"/>
    <property type="molecule type" value="Genomic_DNA"/>
</dbReference>
<dbReference type="AlphaFoldDB" id="A0A1I6P456"/>
<accession>A0A1I6P456</accession>
<dbReference type="InterPro" id="IPR035421">
    <property type="entry name" value="Terminase_6C"/>
</dbReference>
<dbReference type="Pfam" id="PF17289">
    <property type="entry name" value="Terminase_6C"/>
    <property type="match status" value="1"/>
</dbReference>
<evidence type="ECO:0000313" key="5">
    <source>
        <dbReference type="Proteomes" id="UP000198788"/>
    </source>
</evidence>
<evidence type="ECO:0000256" key="2">
    <source>
        <dbReference type="SAM" id="MobiDB-lite"/>
    </source>
</evidence>
<feature type="compositionally biased region" description="Pro residues" evidence="2">
    <location>
        <begin position="238"/>
        <end position="247"/>
    </location>
</feature>
<keyword evidence="1" id="KW-1188">Viral release from host cell</keyword>
<dbReference type="STRING" id="871741.SAMN05192570_0814"/>
<name>A0A1I6P456_9CAUL</name>
<evidence type="ECO:0000259" key="3">
    <source>
        <dbReference type="Pfam" id="PF17289"/>
    </source>
</evidence>
<dbReference type="Gene3D" id="3.40.50.300">
    <property type="entry name" value="P-loop containing nucleotide triphosphate hydrolases"/>
    <property type="match status" value="1"/>
</dbReference>
<dbReference type="Pfam" id="PF03237">
    <property type="entry name" value="Terminase_6N"/>
    <property type="match status" value="1"/>
</dbReference>
<feature type="region of interest" description="Disordered" evidence="2">
    <location>
        <begin position="231"/>
        <end position="255"/>
    </location>
</feature>
<feature type="domain" description="Terminase large subunit gp17-like C-terminal" evidence="3">
    <location>
        <begin position="520"/>
        <end position="662"/>
    </location>
</feature>
<organism evidence="4 5">
    <name type="scientific">Brevundimonas viscosa</name>
    <dbReference type="NCBI Taxonomy" id="871741"/>
    <lineage>
        <taxon>Bacteria</taxon>
        <taxon>Pseudomonadati</taxon>
        <taxon>Pseudomonadota</taxon>
        <taxon>Alphaproteobacteria</taxon>
        <taxon>Caulobacterales</taxon>
        <taxon>Caulobacteraceae</taxon>
        <taxon>Brevundimonas</taxon>
    </lineage>
</organism>